<evidence type="ECO:0000256" key="6">
    <source>
        <dbReference type="SAM" id="Phobius"/>
    </source>
</evidence>
<dbReference type="SUPFAM" id="SSF55785">
    <property type="entry name" value="PYP-like sensor domain (PAS domain)"/>
    <property type="match status" value="1"/>
</dbReference>
<dbReference type="PROSITE" id="PS50112">
    <property type="entry name" value="PAS"/>
    <property type="match status" value="1"/>
</dbReference>
<dbReference type="InterPro" id="IPR005467">
    <property type="entry name" value="His_kinase_dom"/>
</dbReference>
<reference evidence="9 10" key="1">
    <citation type="submission" date="2024-09" db="EMBL/GenBank/DDBJ databases">
        <authorList>
            <person name="Sun Q."/>
            <person name="Mori K."/>
        </authorList>
    </citation>
    <scope>NUCLEOTIDE SEQUENCE [LARGE SCALE GENOMIC DNA]</scope>
    <source>
        <strain evidence="9 10">CECT 7908</strain>
    </source>
</reference>
<dbReference type="InterPro" id="IPR036097">
    <property type="entry name" value="HisK_dim/P_sf"/>
</dbReference>
<dbReference type="Gene3D" id="1.10.287.130">
    <property type="match status" value="1"/>
</dbReference>
<keyword evidence="6" id="KW-0472">Membrane</keyword>
<dbReference type="Pfam" id="PF05227">
    <property type="entry name" value="CHASE3"/>
    <property type="match status" value="1"/>
</dbReference>
<dbReference type="RefSeq" id="WP_290266033.1">
    <property type="nucleotide sequence ID" value="NZ_JAUFQQ010000005.1"/>
</dbReference>
<dbReference type="Pfam" id="PF00512">
    <property type="entry name" value="HisKA"/>
    <property type="match status" value="1"/>
</dbReference>
<dbReference type="InterPro" id="IPR000014">
    <property type="entry name" value="PAS"/>
</dbReference>
<evidence type="ECO:0000256" key="5">
    <source>
        <dbReference type="ARBA" id="ARBA00022777"/>
    </source>
</evidence>
<evidence type="ECO:0000313" key="9">
    <source>
        <dbReference type="EMBL" id="MFB9063201.1"/>
    </source>
</evidence>
<keyword evidence="5" id="KW-0418">Kinase</keyword>
<sequence length="598" mass="69637">MKLIPNFNSPLTLRIIFAISIFILLFITSVSYKHNRDLQNSSKLMMHTYEINIQLERLLSFVKDAETGQRGYIITKNSRFLSPYLFSRDKVNRSFIKLKNLVSDNPEQQQNLKNLFDLIIQRYTYLEGSLKYSNDKTYDKRKVDNYMFGGRIVMENIRFQIDEMNDVEKEILQKRQKIYQNEISLTPIFSISLFLVALLFILLSYRQISNDIDRLKIFNKKLLISSKLMAESEIIGAFSTWQWDLGTDKIVYSDNQYRLLGYPPNSFVPEKESFLEFVHPEDKRAIANSMQAIINHKQLPLIYYKVIRKNGDIRHFKSIGKLLIDEQGSKIILGITFDITEEHFQNLAIYDRNKELEKSNKELASFNHVASHDLQEPLRKIQTFISRISEDDMNALSESGRSYIIKIEASAKRMRILIDDLLLFSRTNTTKKEFIKMNLNDLLEKAKLELSEIIQEENAIITSDKLPKLKVIPYQIEQLFINLISNSIKYRKPDSAPEINISCEKIASKEFPDLLEQSIKKYYKITFSDNGMGFDPQFKETIFVLFQRLHSKTDEYPGTGIGLAICKKIVENHKGHITADSTPDKGSVFTIFLPESHL</sequence>
<comment type="caution">
    <text evidence="9">The sequence shown here is derived from an EMBL/GenBank/DDBJ whole genome shotgun (WGS) entry which is preliminary data.</text>
</comment>
<dbReference type="SUPFAM" id="SSF47384">
    <property type="entry name" value="Homodimeric domain of signal transducing histidine kinase"/>
    <property type="match status" value="1"/>
</dbReference>
<proteinExistence type="predicted"/>
<dbReference type="EMBL" id="JBHMEX010000013">
    <property type="protein sequence ID" value="MFB9063201.1"/>
    <property type="molecule type" value="Genomic_DNA"/>
</dbReference>
<dbReference type="Pfam" id="PF08447">
    <property type="entry name" value="PAS_3"/>
    <property type="match status" value="1"/>
</dbReference>
<keyword evidence="10" id="KW-1185">Reference proteome</keyword>
<dbReference type="InterPro" id="IPR004358">
    <property type="entry name" value="Sig_transdc_His_kin-like_C"/>
</dbReference>
<dbReference type="SMART" id="SM00387">
    <property type="entry name" value="HATPase_c"/>
    <property type="match status" value="1"/>
</dbReference>
<dbReference type="PRINTS" id="PR00344">
    <property type="entry name" value="BCTRLSENSOR"/>
</dbReference>
<dbReference type="InterPro" id="IPR013655">
    <property type="entry name" value="PAS_fold_3"/>
</dbReference>
<dbReference type="PANTHER" id="PTHR43304:SF1">
    <property type="entry name" value="PAC DOMAIN-CONTAINING PROTEIN"/>
    <property type="match status" value="1"/>
</dbReference>
<evidence type="ECO:0000313" key="10">
    <source>
        <dbReference type="Proteomes" id="UP001589589"/>
    </source>
</evidence>
<feature type="transmembrane region" description="Helical" evidence="6">
    <location>
        <begin position="12"/>
        <end position="32"/>
    </location>
</feature>
<dbReference type="CDD" id="cd00082">
    <property type="entry name" value="HisKA"/>
    <property type="match status" value="1"/>
</dbReference>
<keyword evidence="4" id="KW-0808">Transferase</keyword>
<dbReference type="InterPro" id="IPR003661">
    <property type="entry name" value="HisK_dim/P_dom"/>
</dbReference>
<dbReference type="InterPro" id="IPR036890">
    <property type="entry name" value="HATPase_C_sf"/>
</dbReference>
<dbReference type="Proteomes" id="UP001589589">
    <property type="component" value="Unassembled WGS sequence"/>
</dbReference>
<dbReference type="Pfam" id="PF02518">
    <property type="entry name" value="HATPase_c"/>
    <property type="match status" value="1"/>
</dbReference>
<keyword evidence="3" id="KW-0597">Phosphoprotein</keyword>
<name>A0ABV5FJ67_9FLAO</name>
<organism evidence="9 10">
    <name type="scientific">Flavobacterium branchiarum</name>
    <dbReference type="NCBI Taxonomy" id="1114870"/>
    <lineage>
        <taxon>Bacteria</taxon>
        <taxon>Pseudomonadati</taxon>
        <taxon>Bacteroidota</taxon>
        <taxon>Flavobacteriia</taxon>
        <taxon>Flavobacteriales</taxon>
        <taxon>Flavobacteriaceae</taxon>
        <taxon>Flavobacterium</taxon>
    </lineage>
</organism>
<dbReference type="InterPro" id="IPR052162">
    <property type="entry name" value="Sensor_kinase/Photoreceptor"/>
</dbReference>
<dbReference type="CDD" id="cd00130">
    <property type="entry name" value="PAS"/>
    <property type="match status" value="1"/>
</dbReference>
<evidence type="ECO:0000259" key="8">
    <source>
        <dbReference type="PROSITE" id="PS50112"/>
    </source>
</evidence>
<evidence type="ECO:0000256" key="4">
    <source>
        <dbReference type="ARBA" id="ARBA00022679"/>
    </source>
</evidence>
<evidence type="ECO:0000256" key="2">
    <source>
        <dbReference type="ARBA" id="ARBA00012438"/>
    </source>
</evidence>
<feature type="domain" description="PAS" evidence="8">
    <location>
        <begin position="252"/>
        <end position="297"/>
    </location>
</feature>
<dbReference type="Gene3D" id="3.30.450.20">
    <property type="entry name" value="PAS domain"/>
    <property type="match status" value="1"/>
</dbReference>
<evidence type="ECO:0000256" key="3">
    <source>
        <dbReference type="ARBA" id="ARBA00022553"/>
    </source>
</evidence>
<keyword evidence="6" id="KW-0812">Transmembrane</keyword>
<dbReference type="SUPFAM" id="SSF55874">
    <property type="entry name" value="ATPase domain of HSP90 chaperone/DNA topoisomerase II/histidine kinase"/>
    <property type="match status" value="1"/>
</dbReference>
<keyword evidence="6" id="KW-1133">Transmembrane helix</keyword>
<dbReference type="InterPro" id="IPR003594">
    <property type="entry name" value="HATPase_dom"/>
</dbReference>
<dbReference type="EC" id="2.7.13.3" evidence="2"/>
<dbReference type="PANTHER" id="PTHR43304">
    <property type="entry name" value="PHYTOCHROME-LIKE PROTEIN CPH1"/>
    <property type="match status" value="1"/>
</dbReference>
<feature type="transmembrane region" description="Helical" evidence="6">
    <location>
        <begin position="183"/>
        <end position="205"/>
    </location>
</feature>
<protein>
    <recommendedName>
        <fullName evidence="2">histidine kinase</fullName>
        <ecNumber evidence="2">2.7.13.3</ecNumber>
    </recommendedName>
</protein>
<dbReference type="CDD" id="cd19410">
    <property type="entry name" value="HK9-like_sensor"/>
    <property type="match status" value="1"/>
</dbReference>
<comment type="catalytic activity">
    <reaction evidence="1">
        <text>ATP + protein L-histidine = ADP + protein N-phospho-L-histidine.</text>
        <dbReference type="EC" id="2.7.13.3"/>
    </reaction>
</comment>
<evidence type="ECO:0000259" key="7">
    <source>
        <dbReference type="PROSITE" id="PS50109"/>
    </source>
</evidence>
<accession>A0ABV5FJ67</accession>
<dbReference type="Gene3D" id="3.30.565.10">
    <property type="entry name" value="Histidine kinase-like ATPase, C-terminal domain"/>
    <property type="match status" value="1"/>
</dbReference>
<dbReference type="PROSITE" id="PS50109">
    <property type="entry name" value="HIS_KIN"/>
    <property type="match status" value="1"/>
</dbReference>
<feature type="domain" description="Histidine kinase" evidence="7">
    <location>
        <begin position="369"/>
        <end position="597"/>
    </location>
</feature>
<dbReference type="InterPro" id="IPR035965">
    <property type="entry name" value="PAS-like_dom_sf"/>
</dbReference>
<evidence type="ECO:0000256" key="1">
    <source>
        <dbReference type="ARBA" id="ARBA00000085"/>
    </source>
</evidence>
<dbReference type="InterPro" id="IPR007891">
    <property type="entry name" value="CHASE3"/>
</dbReference>
<gene>
    <name evidence="9" type="ORF">ACFFUQ_04140</name>
</gene>
<dbReference type="SMART" id="SM00388">
    <property type="entry name" value="HisKA"/>
    <property type="match status" value="1"/>
</dbReference>